<dbReference type="RefSeq" id="XP_014146751.1">
    <property type="nucleotide sequence ID" value="XM_014291276.1"/>
</dbReference>
<dbReference type="Pfam" id="PF00871">
    <property type="entry name" value="Acetate_kinase"/>
    <property type="match status" value="1"/>
</dbReference>
<accession>A0A0L0F825</accession>
<organism evidence="5 6">
    <name type="scientific">Sphaeroforma arctica JP610</name>
    <dbReference type="NCBI Taxonomy" id="667725"/>
    <lineage>
        <taxon>Eukaryota</taxon>
        <taxon>Ichthyosporea</taxon>
        <taxon>Ichthyophonida</taxon>
        <taxon>Sphaeroforma</taxon>
    </lineage>
</organism>
<dbReference type="AlphaFoldDB" id="A0A0L0F825"/>
<evidence type="ECO:0008006" key="7">
    <source>
        <dbReference type="Google" id="ProtNLM"/>
    </source>
</evidence>
<dbReference type="PRINTS" id="PR00471">
    <property type="entry name" value="ACETATEKNASE"/>
</dbReference>
<keyword evidence="3" id="KW-0418">Kinase</keyword>
<protein>
    <recommendedName>
        <fullName evidence="7">Acetate kinase</fullName>
    </recommendedName>
</protein>
<dbReference type="PANTHER" id="PTHR21060:SF15">
    <property type="entry name" value="ACETATE KINASE-RELATED"/>
    <property type="match status" value="1"/>
</dbReference>
<dbReference type="Proteomes" id="UP000054560">
    <property type="component" value="Unassembled WGS sequence"/>
</dbReference>
<dbReference type="GO" id="GO:0005524">
    <property type="term" value="F:ATP binding"/>
    <property type="evidence" value="ECO:0007669"/>
    <property type="project" value="UniProtKB-KW"/>
</dbReference>
<dbReference type="InterPro" id="IPR043129">
    <property type="entry name" value="ATPase_NBD"/>
</dbReference>
<keyword evidence="2" id="KW-0547">Nucleotide-binding</keyword>
<dbReference type="GeneID" id="25915094"/>
<evidence type="ECO:0000313" key="5">
    <source>
        <dbReference type="EMBL" id="KNC72849.1"/>
    </source>
</evidence>
<dbReference type="GO" id="GO:0006083">
    <property type="term" value="P:acetate metabolic process"/>
    <property type="evidence" value="ECO:0007669"/>
    <property type="project" value="TreeGrafter"/>
</dbReference>
<dbReference type="PANTHER" id="PTHR21060">
    <property type="entry name" value="ACETATE KINASE"/>
    <property type="match status" value="1"/>
</dbReference>
<sequence length="147" mass="16199">MYLPVFVCLFMHMCRYSFDEVNKMLTKNSGLKGICGKGDFRDVAEGHEQGDEQSSLAFKMYGYRLHKYIGAYMAVLGGEVDAIVFTAGVGENSAALRHNVCNSLRPMGVSLDSFKNKQRGIVDISADDSRYATSRQCGTPLSCVCTK</sequence>
<dbReference type="OrthoDB" id="67445at2759"/>
<gene>
    <name evidence="5" type="ORF">SARC_14590</name>
</gene>
<dbReference type="EMBL" id="KQ246421">
    <property type="protein sequence ID" value="KNC72849.1"/>
    <property type="molecule type" value="Genomic_DNA"/>
</dbReference>
<dbReference type="SUPFAM" id="SSF53067">
    <property type="entry name" value="Actin-like ATPase domain"/>
    <property type="match status" value="1"/>
</dbReference>
<dbReference type="InterPro" id="IPR000890">
    <property type="entry name" value="Aliphatic_acid_kin_short-chain"/>
</dbReference>
<dbReference type="GO" id="GO:0008776">
    <property type="term" value="F:acetate kinase activity"/>
    <property type="evidence" value="ECO:0007669"/>
    <property type="project" value="TreeGrafter"/>
</dbReference>
<evidence type="ECO:0000256" key="3">
    <source>
        <dbReference type="ARBA" id="ARBA00022777"/>
    </source>
</evidence>
<evidence type="ECO:0000313" key="6">
    <source>
        <dbReference type="Proteomes" id="UP000054560"/>
    </source>
</evidence>
<proteinExistence type="predicted"/>
<reference evidence="5 6" key="1">
    <citation type="submission" date="2011-02" db="EMBL/GenBank/DDBJ databases">
        <title>The Genome Sequence of Sphaeroforma arctica JP610.</title>
        <authorList>
            <consortium name="The Broad Institute Genome Sequencing Platform"/>
            <person name="Russ C."/>
            <person name="Cuomo C."/>
            <person name="Young S.K."/>
            <person name="Zeng Q."/>
            <person name="Gargeya S."/>
            <person name="Alvarado L."/>
            <person name="Berlin A."/>
            <person name="Chapman S.B."/>
            <person name="Chen Z."/>
            <person name="Freedman E."/>
            <person name="Gellesch M."/>
            <person name="Goldberg J."/>
            <person name="Griggs A."/>
            <person name="Gujja S."/>
            <person name="Heilman E."/>
            <person name="Heiman D."/>
            <person name="Howarth C."/>
            <person name="Mehta T."/>
            <person name="Neiman D."/>
            <person name="Pearson M."/>
            <person name="Roberts A."/>
            <person name="Saif S."/>
            <person name="Shea T."/>
            <person name="Shenoy N."/>
            <person name="Sisk P."/>
            <person name="Stolte C."/>
            <person name="Sykes S."/>
            <person name="White J."/>
            <person name="Yandava C."/>
            <person name="Burger G."/>
            <person name="Gray M.W."/>
            <person name="Holland P.W.H."/>
            <person name="King N."/>
            <person name="Lang F.B.F."/>
            <person name="Roger A.J."/>
            <person name="Ruiz-Trillo I."/>
            <person name="Haas B."/>
            <person name="Nusbaum C."/>
            <person name="Birren B."/>
        </authorList>
    </citation>
    <scope>NUCLEOTIDE SEQUENCE [LARGE SCALE GENOMIC DNA]</scope>
    <source>
        <strain evidence="5 6">JP610</strain>
    </source>
</reference>
<evidence type="ECO:0000256" key="4">
    <source>
        <dbReference type="ARBA" id="ARBA00022840"/>
    </source>
</evidence>
<dbReference type="Gene3D" id="3.30.420.40">
    <property type="match status" value="1"/>
</dbReference>
<keyword evidence="1" id="KW-0808">Transferase</keyword>
<keyword evidence="6" id="KW-1185">Reference proteome</keyword>
<keyword evidence="4" id="KW-0067">ATP-binding</keyword>
<name>A0A0L0F825_9EUKA</name>
<evidence type="ECO:0000256" key="1">
    <source>
        <dbReference type="ARBA" id="ARBA00022679"/>
    </source>
</evidence>
<evidence type="ECO:0000256" key="2">
    <source>
        <dbReference type="ARBA" id="ARBA00022741"/>
    </source>
</evidence>